<proteinExistence type="predicted"/>
<dbReference type="EMBL" id="CM043016">
    <property type="protein sequence ID" value="KAI4468010.1"/>
    <property type="molecule type" value="Genomic_DNA"/>
</dbReference>
<sequence>MPSRSGVEPPCRAIAALPQTVATTGGFDYTSSFAKNHPEATMDFFFTSEEDHDKMIETLSTTTFLHGREPENRREAICQCGRPTGWHDAQAFDKKVTANDIWIPSKHTKCLPTDAYGTIEFQGGPHPCKAQKFSVLMINKVTLAHLNIRSLLPSLPDLSDYLHLHNFSVFCLSETWLSNNIDSSCLHIDTYTFLRNDRCARGGGVGVYIKKDLTYKLIICDSSIEQLWVSIQLNRKVYAVGIIYRPPQQNYHNFIDVLESTLSEILPRCDSIVLFGDFNIDLNVHDSLPARSLIDAMASLGLSQIITSSTRVTRTSSTLIDLLFVSDESMVLNSGITNLHISDHVPIFCELNVNITRSNVKWHTYRTLKSFNYGAFNADLLSIPFYEIYDMTDIDDMAIFFNNQLANLLNTHMPLVTSRFTRPAAPWLTDTIKTMQTLRDRAFKRYEHSKSPSHWDYYKSLRNLTTEAIRTEKRIYMESKISKIGQNSKKTWKLLRDTGLVTKRVKEIPLHLLNADMINQHFIDSVPTLHLDRVMPFTVEQDAFILKAHYRSSIHHEDGS</sequence>
<evidence type="ECO:0000313" key="2">
    <source>
        <dbReference type="Proteomes" id="UP001056778"/>
    </source>
</evidence>
<keyword evidence="2" id="KW-1185">Reference proteome</keyword>
<dbReference type="Proteomes" id="UP001056778">
    <property type="component" value="Chromosome 2"/>
</dbReference>
<evidence type="ECO:0000313" key="1">
    <source>
        <dbReference type="EMBL" id="KAI4468010.1"/>
    </source>
</evidence>
<organism evidence="1 2">
    <name type="scientific">Holotrichia oblita</name>
    <name type="common">Chafer beetle</name>
    <dbReference type="NCBI Taxonomy" id="644536"/>
    <lineage>
        <taxon>Eukaryota</taxon>
        <taxon>Metazoa</taxon>
        <taxon>Ecdysozoa</taxon>
        <taxon>Arthropoda</taxon>
        <taxon>Hexapoda</taxon>
        <taxon>Insecta</taxon>
        <taxon>Pterygota</taxon>
        <taxon>Neoptera</taxon>
        <taxon>Endopterygota</taxon>
        <taxon>Coleoptera</taxon>
        <taxon>Polyphaga</taxon>
        <taxon>Scarabaeiformia</taxon>
        <taxon>Scarabaeidae</taxon>
        <taxon>Melolonthinae</taxon>
        <taxon>Holotrichia</taxon>
    </lineage>
</organism>
<keyword evidence="1" id="KW-0255">Endonuclease</keyword>
<accession>A0ACB9TMV5</accession>
<keyword evidence="1" id="KW-0540">Nuclease</keyword>
<comment type="caution">
    <text evidence="1">The sequence shown here is derived from an EMBL/GenBank/DDBJ whole genome shotgun (WGS) entry which is preliminary data.</text>
</comment>
<keyword evidence="1" id="KW-0378">Hydrolase</keyword>
<gene>
    <name evidence="1" type="ORF">MML48_2g00012105</name>
</gene>
<protein>
    <submittedName>
        <fullName evidence="1">Endonuclease-reverse transcriptase</fullName>
    </submittedName>
</protein>
<name>A0ACB9TMV5_HOLOL</name>
<reference evidence="1" key="1">
    <citation type="submission" date="2022-04" db="EMBL/GenBank/DDBJ databases">
        <title>Chromosome-scale genome assembly of Holotrichia oblita Faldermann.</title>
        <authorList>
            <person name="Rongchong L."/>
        </authorList>
    </citation>
    <scope>NUCLEOTIDE SEQUENCE</scope>
    <source>
        <strain evidence="1">81SQS9</strain>
    </source>
</reference>